<sequence length="42" mass="4723">QLAQLQAKCGMAGNGSILQQDNLKKYNTTKNLHEHQNTEQLI</sequence>
<feature type="non-terminal residue" evidence="1">
    <location>
        <position position="1"/>
    </location>
</feature>
<gene>
    <name evidence="1" type="ORF">GMARGA_LOCUS36503</name>
</gene>
<name>A0ABN7WXU4_GIGMA</name>
<reference evidence="1 2" key="1">
    <citation type="submission" date="2021-06" db="EMBL/GenBank/DDBJ databases">
        <authorList>
            <person name="Kallberg Y."/>
            <person name="Tangrot J."/>
            <person name="Rosling A."/>
        </authorList>
    </citation>
    <scope>NUCLEOTIDE SEQUENCE [LARGE SCALE GENOMIC DNA]</scope>
    <source>
        <strain evidence="1 2">120-4 pot B 10/14</strain>
    </source>
</reference>
<dbReference type="Proteomes" id="UP000789901">
    <property type="component" value="Unassembled WGS sequence"/>
</dbReference>
<comment type="caution">
    <text evidence="1">The sequence shown here is derived from an EMBL/GenBank/DDBJ whole genome shotgun (WGS) entry which is preliminary data.</text>
</comment>
<evidence type="ECO:0000313" key="1">
    <source>
        <dbReference type="EMBL" id="CAG8843360.1"/>
    </source>
</evidence>
<proteinExistence type="predicted"/>
<evidence type="ECO:0000313" key="2">
    <source>
        <dbReference type="Proteomes" id="UP000789901"/>
    </source>
</evidence>
<dbReference type="EMBL" id="CAJVQB010072184">
    <property type="protein sequence ID" value="CAG8843360.1"/>
    <property type="molecule type" value="Genomic_DNA"/>
</dbReference>
<accession>A0ABN7WXU4</accession>
<keyword evidence="2" id="KW-1185">Reference proteome</keyword>
<organism evidence="1 2">
    <name type="scientific">Gigaspora margarita</name>
    <dbReference type="NCBI Taxonomy" id="4874"/>
    <lineage>
        <taxon>Eukaryota</taxon>
        <taxon>Fungi</taxon>
        <taxon>Fungi incertae sedis</taxon>
        <taxon>Mucoromycota</taxon>
        <taxon>Glomeromycotina</taxon>
        <taxon>Glomeromycetes</taxon>
        <taxon>Diversisporales</taxon>
        <taxon>Gigasporaceae</taxon>
        <taxon>Gigaspora</taxon>
    </lineage>
</organism>
<protein>
    <submittedName>
        <fullName evidence="1">26924_t:CDS:1</fullName>
    </submittedName>
</protein>